<dbReference type="PANTHER" id="PTHR43545:SF1">
    <property type="entry name" value="HYDROGENASE-2 OPERON PROTEIN HYBA"/>
    <property type="match status" value="1"/>
</dbReference>
<dbReference type="GO" id="GO:0045333">
    <property type="term" value="P:cellular respiration"/>
    <property type="evidence" value="ECO:0007669"/>
    <property type="project" value="InterPro"/>
</dbReference>
<evidence type="ECO:0000313" key="9">
    <source>
        <dbReference type="EMBL" id="OEF95921.1"/>
    </source>
</evidence>
<feature type="binding site" evidence="7">
    <location>
        <position position="135"/>
    </location>
    <ligand>
        <name>[4Fe-4S] cluster</name>
        <dbReference type="ChEBI" id="CHEBI:49883"/>
        <label>2</label>
    </ligand>
</feature>
<feature type="domain" description="4Fe-4S ferredoxin-type" evidence="8">
    <location>
        <begin position="96"/>
        <end position="125"/>
    </location>
</feature>
<dbReference type="GO" id="GO:0046872">
    <property type="term" value="F:metal ion binding"/>
    <property type="evidence" value="ECO:0007669"/>
    <property type="project" value="UniProtKB-KW"/>
</dbReference>
<dbReference type="STRING" id="766136.BHF68_11055"/>
<keyword evidence="3 7" id="KW-0479">Metal-binding</keyword>
<keyword evidence="2 7" id="KW-0004">4Fe-4S</keyword>
<evidence type="ECO:0000256" key="1">
    <source>
        <dbReference type="ARBA" id="ARBA00004196"/>
    </source>
</evidence>
<sequence length="270" mass="29377">MEITMFHDVSKCTACRACSVACKQWKDLPAEITPFTGEYQSHTDLSPKTYNVLRMSERMEGSVFHWDFLKFQCMHCGDAACVKACPKEALTKSSNGVISLNEDKCVGCGYCAQYCPFGVPKIDEGAEKTTKCNLCEDRIAQGMTPSCAQTCTADAIYYGLKENMIAMAEARVQELRKTNPNAQTYGINETGVGGTHMIYVLETSPENYGLPVNPVVPTSLSVMKDIVQPLGKVALGGALAAVLTSFVLTRGKDPHHDHDIAEDGKKGVDV</sequence>
<keyword evidence="10" id="KW-1185">Reference proteome</keyword>
<proteinExistence type="predicted"/>
<feature type="binding site" evidence="7">
    <location>
        <position position="105"/>
    </location>
    <ligand>
        <name>[4Fe-4S] cluster</name>
        <dbReference type="ChEBI" id="CHEBI:49883"/>
        <label>4</label>
    </ligand>
</feature>
<keyword evidence="4" id="KW-0677">Repeat</keyword>
<feature type="binding site" evidence="7">
    <location>
        <position position="151"/>
    </location>
    <ligand>
        <name>[4Fe-4S] cluster</name>
        <dbReference type="ChEBI" id="CHEBI:49883"/>
        <label>1</label>
    </ligand>
</feature>
<feature type="binding site" evidence="7">
    <location>
        <position position="111"/>
    </location>
    <ligand>
        <name>[4Fe-4S] cluster</name>
        <dbReference type="ChEBI" id="CHEBI:49883"/>
        <label>4</label>
    </ligand>
</feature>
<dbReference type="RefSeq" id="WP_069644194.1">
    <property type="nucleotide sequence ID" value="NZ_MIJE01000034.1"/>
</dbReference>
<protein>
    <submittedName>
        <fullName evidence="9">Formate dehydrogenase</fullName>
    </submittedName>
</protein>
<comment type="cofactor">
    <cofactor evidence="7">
        <name>[4Fe-4S] cluster</name>
        <dbReference type="ChEBI" id="CHEBI:49883"/>
    </cofactor>
    <text evidence="7">Binds 4 [4Fe-4S] clusters per subunit.</text>
</comment>
<evidence type="ECO:0000256" key="7">
    <source>
        <dbReference type="PIRSR" id="PIRSR036298-50"/>
    </source>
</evidence>
<feature type="binding site" evidence="7">
    <location>
        <position position="18"/>
    </location>
    <ligand>
        <name>[4Fe-4S] cluster</name>
        <dbReference type="ChEBI" id="CHEBI:49883"/>
        <label>1</label>
    </ligand>
</feature>
<name>A0A1E5FZC8_9FIRM</name>
<evidence type="ECO:0000256" key="5">
    <source>
        <dbReference type="ARBA" id="ARBA00023004"/>
    </source>
</evidence>
<evidence type="ECO:0000256" key="4">
    <source>
        <dbReference type="ARBA" id="ARBA00022737"/>
    </source>
</evidence>
<feature type="binding site" evidence="7">
    <location>
        <position position="22"/>
    </location>
    <ligand>
        <name>[4Fe-4S] cluster</name>
        <dbReference type="ChEBI" id="CHEBI:49883"/>
        <label>2</label>
    </ligand>
</feature>
<dbReference type="OrthoDB" id="9779457at2"/>
<gene>
    <name evidence="9" type="ORF">BHF68_11055</name>
</gene>
<evidence type="ECO:0000256" key="2">
    <source>
        <dbReference type="ARBA" id="ARBA00022485"/>
    </source>
</evidence>
<dbReference type="GO" id="GO:0051539">
    <property type="term" value="F:4 iron, 4 sulfur cluster binding"/>
    <property type="evidence" value="ECO:0007669"/>
    <property type="project" value="UniProtKB-KW"/>
</dbReference>
<feature type="binding site" evidence="7">
    <location>
        <position position="147"/>
    </location>
    <ligand>
        <name>[4Fe-4S] cluster</name>
        <dbReference type="ChEBI" id="CHEBI:49883"/>
        <label>2</label>
    </ligand>
</feature>
<dbReference type="PROSITE" id="PS00198">
    <property type="entry name" value="4FE4S_FER_1"/>
    <property type="match status" value="1"/>
</dbReference>
<dbReference type="Pfam" id="PF13247">
    <property type="entry name" value="Fer4_11"/>
    <property type="match status" value="1"/>
</dbReference>
<feature type="domain" description="4Fe-4S ferredoxin-type" evidence="8">
    <location>
        <begin position="62"/>
        <end position="95"/>
    </location>
</feature>
<dbReference type="EMBL" id="MIJE01000034">
    <property type="protein sequence ID" value="OEF95921.1"/>
    <property type="molecule type" value="Genomic_DNA"/>
</dbReference>
<feature type="binding site" evidence="7">
    <location>
        <position position="85"/>
    </location>
    <ligand>
        <name>[4Fe-4S] cluster</name>
        <dbReference type="ChEBI" id="CHEBI:49883"/>
        <label>4</label>
    </ligand>
</feature>
<dbReference type="CDD" id="cd10562">
    <property type="entry name" value="FDH_b_like"/>
    <property type="match status" value="1"/>
</dbReference>
<dbReference type="AlphaFoldDB" id="A0A1E5FZC8"/>
<dbReference type="InterPro" id="IPR051555">
    <property type="entry name" value="FDH_Electron_Transfer_Unit"/>
</dbReference>
<dbReference type="GO" id="GO:0015944">
    <property type="term" value="P:formate oxidation"/>
    <property type="evidence" value="ECO:0007669"/>
    <property type="project" value="InterPro"/>
</dbReference>
<dbReference type="PIRSF" id="PIRSF036298">
    <property type="entry name" value="FDH_4Fe4S"/>
    <property type="match status" value="1"/>
</dbReference>
<dbReference type="GO" id="GO:0030313">
    <property type="term" value="C:cell envelope"/>
    <property type="evidence" value="ECO:0007669"/>
    <property type="project" value="UniProtKB-SubCell"/>
</dbReference>
<evidence type="ECO:0000313" key="10">
    <source>
        <dbReference type="Proteomes" id="UP000094296"/>
    </source>
</evidence>
<evidence type="ECO:0000256" key="6">
    <source>
        <dbReference type="ARBA" id="ARBA00023014"/>
    </source>
</evidence>
<evidence type="ECO:0000259" key="8">
    <source>
        <dbReference type="PROSITE" id="PS51379"/>
    </source>
</evidence>
<feature type="binding site" evidence="7">
    <location>
        <position position="76"/>
    </location>
    <ligand>
        <name>[4Fe-4S] cluster</name>
        <dbReference type="ChEBI" id="CHEBI:49883"/>
        <label>3</label>
    </ligand>
</feature>
<feature type="domain" description="4Fe-4S ferredoxin-type" evidence="8">
    <location>
        <begin position="3"/>
        <end position="31"/>
    </location>
</feature>
<feature type="binding site" evidence="7">
    <location>
        <position position="15"/>
    </location>
    <ligand>
        <name>[4Fe-4S] cluster</name>
        <dbReference type="ChEBI" id="CHEBI:49883"/>
        <label>1</label>
    </ligand>
</feature>
<keyword evidence="6 7" id="KW-0411">Iron-sulfur</keyword>
<keyword evidence="5 7" id="KW-0408">Iron</keyword>
<comment type="subcellular location">
    <subcellularLocation>
        <location evidence="1">Cell envelope</location>
    </subcellularLocation>
</comment>
<dbReference type="Gene3D" id="3.30.70.20">
    <property type="match status" value="2"/>
</dbReference>
<feature type="binding site" evidence="7">
    <location>
        <position position="12"/>
    </location>
    <ligand>
        <name>[4Fe-4S] cluster</name>
        <dbReference type="ChEBI" id="CHEBI:49883"/>
        <label>1</label>
    </ligand>
</feature>
<reference evidence="9 10" key="1">
    <citation type="submission" date="2016-09" db="EMBL/GenBank/DDBJ databases">
        <title>Draft genome sequence for the type strain of Desulfuribacillus alkaliarsenatis AHT28, an obligately anaerobic, sulfidogenic bacterium isolated from Russian soda lake sediments.</title>
        <authorList>
            <person name="Abin C.A."/>
            <person name="Hollibaugh J.T."/>
        </authorList>
    </citation>
    <scope>NUCLEOTIDE SEQUENCE [LARGE SCALE GENOMIC DNA]</scope>
    <source>
        <strain evidence="9 10">AHT28</strain>
    </source>
</reference>
<dbReference type="PROSITE" id="PS51379">
    <property type="entry name" value="4FE4S_FER_2"/>
    <property type="match status" value="3"/>
</dbReference>
<dbReference type="Proteomes" id="UP000094296">
    <property type="component" value="Unassembled WGS sequence"/>
</dbReference>
<evidence type="ECO:0000256" key="3">
    <source>
        <dbReference type="ARBA" id="ARBA00022723"/>
    </source>
</evidence>
<feature type="binding site" evidence="7">
    <location>
        <position position="115"/>
    </location>
    <ligand>
        <name>[4Fe-4S] cluster</name>
        <dbReference type="ChEBI" id="CHEBI:49883"/>
        <label>3</label>
    </ligand>
</feature>
<feature type="binding site" evidence="7">
    <location>
        <position position="73"/>
    </location>
    <ligand>
        <name>[4Fe-4S] cluster</name>
        <dbReference type="ChEBI" id="CHEBI:49883"/>
        <label>3</label>
    </ligand>
</feature>
<dbReference type="InterPro" id="IPR017900">
    <property type="entry name" value="4Fe4S_Fe_S_CS"/>
</dbReference>
<dbReference type="InterPro" id="IPR017896">
    <property type="entry name" value="4Fe4S_Fe-S-bd"/>
</dbReference>
<dbReference type="SUPFAM" id="SSF54862">
    <property type="entry name" value="4Fe-4S ferredoxins"/>
    <property type="match status" value="1"/>
</dbReference>
<organism evidence="9 10">
    <name type="scientific">Desulfuribacillus alkaliarsenatis</name>
    <dbReference type="NCBI Taxonomy" id="766136"/>
    <lineage>
        <taxon>Bacteria</taxon>
        <taxon>Bacillati</taxon>
        <taxon>Bacillota</taxon>
        <taxon>Desulfuribacillia</taxon>
        <taxon>Desulfuribacillales</taxon>
        <taxon>Desulfuribacillaceae</taxon>
        <taxon>Desulfuribacillus</taxon>
    </lineage>
</organism>
<dbReference type="InterPro" id="IPR014603">
    <property type="entry name" value="Formate_DH_Fe-S_su"/>
</dbReference>
<dbReference type="PANTHER" id="PTHR43545">
    <property type="entry name" value="FORMATE DEHYDROGENASE, NITRATE-INDUCIBLE, IRON-SULFUR SUBUNIT"/>
    <property type="match status" value="1"/>
</dbReference>
<comment type="caution">
    <text evidence="9">The sequence shown here is derived from an EMBL/GenBank/DDBJ whole genome shotgun (WGS) entry which is preliminary data.</text>
</comment>
<feature type="binding site" evidence="7">
    <location>
        <position position="81"/>
    </location>
    <ligand>
        <name>[4Fe-4S] cluster</name>
        <dbReference type="ChEBI" id="CHEBI:49883"/>
        <label>3</label>
    </ligand>
</feature>
<feature type="binding site" evidence="7">
    <location>
        <position position="132"/>
    </location>
    <ligand>
        <name>[4Fe-4S] cluster</name>
        <dbReference type="ChEBI" id="CHEBI:49883"/>
        <label>2</label>
    </ligand>
</feature>
<feature type="binding site" evidence="7">
    <location>
        <position position="108"/>
    </location>
    <ligand>
        <name>[4Fe-4S] cluster</name>
        <dbReference type="ChEBI" id="CHEBI:49883"/>
        <label>4</label>
    </ligand>
</feature>
<accession>A0A1E5FZC8</accession>